<dbReference type="SUPFAM" id="SSF48576">
    <property type="entry name" value="Terpenoid synthases"/>
    <property type="match status" value="1"/>
</dbReference>
<evidence type="ECO:0000313" key="6">
    <source>
        <dbReference type="EMBL" id="SFV56491.1"/>
    </source>
</evidence>
<keyword evidence="5" id="KW-0460">Magnesium</keyword>
<dbReference type="SFLD" id="SFLDS00005">
    <property type="entry name" value="Isoprenoid_Synthase_Type_I"/>
    <property type="match status" value="1"/>
</dbReference>
<sequence>MKTIQKLLQTEIKQLDETIINHLASDVVLINQISTYIINSGGKRLRPLLLILMSKGLNYQGKHHIILAAVIELIHTATLLHDDVVDESSMRRNKETANEVWGNAASVLVGDFLYSRSFEMMLEPQEMEVMNIMAKTTNIIAQGEVLQLLNTQNLELTEKEYFLMIERKTACLFEAATKIAGVLTKTQHKKEIANYGLYLGTAFQIVDDILDYTADSETIGKNVGDDLREGKMTLPVIYTLQKTSEKNKNYLKKILLAKEITSEEVNKCVSMIKETNAFAYSLEQAHSFVNKAKKSLSVLEDSIYKDALIKIADLSLNRIK</sequence>
<dbReference type="EC" id="2.5.1.1" evidence="6"/>
<dbReference type="CDD" id="cd00685">
    <property type="entry name" value="Trans_IPPS_HT"/>
    <property type="match status" value="1"/>
</dbReference>
<dbReference type="EC" id="2.5.1.10" evidence="6"/>
<dbReference type="GO" id="GO:0106350">
    <property type="term" value="F:all-trans-octaprenyl-diphosphate synthase activity"/>
    <property type="evidence" value="ECO:0007669"/>
    <property type="project" value="UniProtKB-EC"/>
</dbReference>
<proteinExistence type="inferred from homology"/>
<evidence type="ECO:0000256" key="5">
    <source>
        <dbReference type="ARBA" id="ARBA00022842"/>
    </source>
</evidence>
<dbReference type="EC" id="2.5.1.90" evidence="6"/>
<organism evidence="6">
    <name type="scientific">hydrothermal vent metagenome</name>
    <dbReference type="NCBI Taxonomy" id="652676"/>
    <lineage>
        <taxon>unclassified sequences</taxon>
        <taxon>metagenomes</taxon>
        <taxon>ecological metagenomes</taxon>
    </lineage>
</organism>
<dbReference type="GO" id="GO:0004337">
    <property type="term" value="F:(2E,6E)-farnesyl diphosphate synthase activity"/>
    <property type="evidence" value="ECO:0007669"/>
    <property type="project" value="UniProtKB-EC"/>
</dbReference>
<dbReference type="InterPro" id="IPR000092">
    <property type="entry name" value="Polyprenyl_synt"/>
</dbReference>
<reference evidence="6" key="1">
    <citation type="submission" date="2016-10" db="EMBL/GenBank/DDBJ databases">
        <authorList>
            <person name="de Groot N.N."/>
        </authorList>
    </citation>
    <scope>NUCLEOTIDE SEQUENCE</scope>
</reference>
<dbReference type="InterPro" id="IPR033749">
    <property type="entry name" value="Polyprenyl_synt_CS"/>
</dbReference>
<keyword evidence="3 6" id="KW-0808">Transferase</keyword>
<dbReference type="PROSITE" id="PS00444">
    <property type="entry name" value="POLYPRENYL_SYNTHASE_2"/>
    <property type="match status" value="1"/>
</dbReference>
<dbReference type="AlphaFoldDB" id="A0A1W1BSR0"/>
<comment type="similarity">
    <text evidence="2">Belongs to the FPP/GGPP synthase family.</text>
</comment>
<dbReference type="EC" id="2.5.1.29" evidence="6"/>
<gene>
    <name evidence="6" type="ORF">MNB_SUP05-5-490</name>
</gene>
<name>A0A1W1BSR0_9ZZZZ</name>
<dbReference type="EMBL" id="FPHJ01000017">
    <property type="protein sequence ID" value="SFV56491.1"/>
    <property type="molecule type" value="Genomic_DNA"/>
</dbReference>
<evidence type="ECO:0000256" key="4">
    <source>
        <dbReference type="ARBA" id="ARBA00022723"/>
    </source>
</evidence>
<comment type="cofactor">
    <cofactor evidence="1">
        <name>Mg(2+)</name>
        <dbReference type="ChEBI" id="CHEBI:18420"/>
    </cofactor>
</comment>
<dbReference type="PANTHER" id="PTHR12001:SF69">
    <property type="entry name" value="ALL TRANS-POLYPRENYL-DIPHOSPHATE SYNTHASE PDSS1"/>
    <property type="match status" value="1"/>
</dbReference>
<evidence type="ECO:0000256" key="3">
    <source>
        <dbReference type="ARBA" id="ARBA00022679"/>
    </source>
</evidence>
<evidence type="ECO:0000256" key="1">
    <source>
        <dbReference type="ARBA" id="ARBA00001946"/>
    </source>
</evidence>
<dbReference type="GO" id="GO:0004311">
    <property type="term" value="F:geranylgeranyl diphosphate synthase activity"/>
    <property type="evidence" value="ECO:0007669"/>
    <property type="project" value="UniProtKB-EC"/>
</dbReference>
<dbReference type="GO" id="GO:0046872">
    <property type="term" value="F:metal ion binding"/>
    <property type="evidence" value="ECO:0007669"/>
    <property type="project" value="UniProtKB-KW"/>
</dbReference>
<dbReference type="Pfam" id="PF00348">
    <property type="entry name" value="polyprenyl_synt"/>
    <property type="match status" value="1"/>
</dbReference>
<accession>A0A1W1BSR0</accession>
<dbReference type="GO" id="GO:0008299">
    <property type="term" value="P:isoprenoid biosynthetic process"/>
    <property type="evidence" value="ECO:0007669"/>
    <property type="project" value="InterPro"/>
</dbReference>
<dbReference type="InterPro" id="IPR008949">
    <property type="entry name" value="Isoprenoid_synthase_dom_sf"/>
</dbReference>
<protein>
    <submittedName>
        <fullName evidence="6">Octaprenyl diphosphate synthase / Dimethylallyltransferase / (2E,6E)-farnesyl diphosphate synthase / Geranylgeranyl pyrophosphate synthetase</fullName>
        <ecNumber evidence="6">2.5.1.1</ecNumber>
        <ecNumber evidence="6">2.5.1.10</ecNumber>
        <ecNumber evidence="6">2.5.1.29</ecNumber>
        <ecNumber evidence="6">2.5.1.90</ecNumber>
    </submittedName>
</protein>
<dbReference type="Gene3D" id="1.10.600.10">
    <property type="entry name" value="Farnesyl Diphosphate Synthase"/>
    <property type="match status" value="1"/>
</dbReference>
<keyword evidence="4" id="KW-0479">Metal-binding</keyword>
<dbReference type="FunFam" id="1.10.600.10:FF:000002">
    <property type="entry name" value="Octaprenyl diphosphate synthase"/>
    <property type="match status" value="1"/>
</dbReference>
<evidence type="ECO:0000256" key="2">
    <source>
        <dbReference type="ARBA" id="ARBA00006706"/>
    </source>
</evidence>
<dbReference type="GO" id="GO:0004161">
    <property type="term" value="F:dimethylallyltranstransferase activity"/>
    <property type="evidence" value="ECO:0007669"/>
    <property type="project" value="UniProtKB-EC"/>
</dbReference>
<dbReference type="PANTHER" id="PTHR12001">
    <property type="entry name" value="GERANYLGERANYL PYROPHOSPHATE SYNTHASE"/>
    <property type="match status" value="1"/>
</dbReference>